<dbReference type="RefSeq" id="WP_011007237.1">
    <property type="nucleotide sequence ID" value="NZ_DUJP01000024.1"/>
</dbReference>
<protein>
    <submittedName>
        <fullName evidence="2">Uncharacterized protein</fullName>
    </submittedName>
</protein>
<gene>
    <name evidence="2" type="ORF">HA333_05380</name>
</gene>
<name>A0A832T1G3_9CREN</name>
<sequence length="75" mass="8176">MSGGYYASPRIHGSKVLLARLRYLLAAALISRFVAESRDALDLLEESYAMARSGAASYGKRRGVRGDRQEGARDA</sequence>
<feature type="compositionally biased region" description="Basic and acidic residues" evidence="1">
    <location>
        <begin position="64"/>
        <end position="75"/>
    </location>
</feature>
<evidence type="ECO:0000313" key="2">
    <source>
        <dbReference type="EMBL" id="HII46880.1"/>
    </source>
</evidence>
<dbReference type="AlphaFoldDB" id="A0A832T1G3"/>
<comment type="caution">
    <text evidence="2">The sequence shown here is derived from an EMBL/GenBank/DDBJ whole genome shotgun (WGS) entry which is preliminary data.</text>
</comment>
<dbReference type="EMBL" id="DUJP01000024">
    <property type="protein sequence ID" value="HII46880.1"/>
    <property type="molecule type" value="Genomic_DNA"/>
</dbReference>
<dbReference type="Proteomes" id="UP000651120">
    <property type="component" value="Unassembled WGS sequence"/>
</dbReference>
<feature type="region of interest" description="Disordered" evidence="1">
    <location>
        <begin position="54"/>
        <end position="75"/>
    </location>
</feature>
<proteinExistence type="predicted"/>
<dbReference type="GeneID" id="1464985"/>
<accession>A0A832T1G3</accession>
<evidence type="ECO:0000313" key="3">
    <source>
        <dbReference type="Proteomes" id="UP000651120"/>
    </source>
</evidence>
<organism evidence="2 3">
    <name type="scientific">Pyrobaculum aerophilum</name>
    <dbReference type="NCBI Taxonomy" id="13773"/>
    <lineage>
        <taxon>Archaea</taxon>
        <taxon>Thermoproteota</taxon>
        <taxon>Thermoprotei</taxon>
        <taxon>Thermoproteales</taxon>
        <taxon>Thermoproteaceae</taxon>
        <taxon>Pyrobaculum</taxon>
    </lineage>
</organism>
<evidence type="ECO:0000256" key="1">
    <source>
        <dbReference type="SAM" id="MobiDB-lite"/>
    </source>
</evidence>
<reference evidence="2" key="1">
    <citation type="journal article" date="2020" name="bioRxiv">
        <title>A rank-normalized archaeal taxonomy based on genome phylogeny resolves widespread incomplete and uneven classifications.</title>
        <authorList>
            <person name="Rinke C."/>
            <person name="Chuvochina M."/>
            <person name="Mussig A.J."/>
            <person name="Chaumeil P.-A."/>
            <person name="Waite D.W."/>
            <person name="Whitman W.B."/>
            <person name="Parks D.H."/>
            <person name="Hugenholtz P."/>
        </authorList>
    </citation>
    <scope>NUCLEOTIDE SEQUENCE</scope>
    <source>
        <strain evidence="2">UBA8839</strain>
    </source>
</reference>